<evidence type="ECO:0000256" key="1">
    <source>
        <dbReference type="SAM" id="MobiDB-lite"/>
    </source>
</evidence>
<accession>A0A371DIP6</accession>
<feature type="non-terminal residue" evidence="2">
    <location>
        <position position="223"/>
    </location>
</feature>
<evidence type="ECO:0000313" key="2">
    <source>
        <dbReference type="EMBL" id="RDX52411.1"/>
    </source>
</evidence>
<feature type="non-terminal residue" evidence="2">
    <location>
        <position position="1"/>
    </location>
</feature>
<feature type="region of interest" description="Disordered" evidence="1">
    <location>
        <begin position="182"/>
        <end position="223"/>
    </location>
</feature>
<dbReference type="OrthoDB" id="2792146at2759"/>
<reference evidence="2 3" key="1">
    <citation type="journal article" date="2018" name="Biotechnol. Biofuels">
        <title>Integrative visual omics of the white-rot fungus Polyporus brumalis exposes the biotechnological potential of its oxidative enzymes for delignifying raw plant biomass.</title>
        <authorList>
            <person name="Miyauchi S."/>
            <person name="Rancon A."/>
            <person name="Drula E."/>
            <person name="Hage H."/>
            <person name="Chaduli D."/>
            <person name="Favel A."/>
            <person name="Grisel S."/>
            <person name="Henrissat B."/>
            <person name="Herpoel-Gimbert I."/>
            <person name="Ruiz-Duenas F.J."/>
            <person name="Chevret D."/>
            <person name="Hainaut M."/>
            <person name="Lin J."/>
            <person name="Wang M."/>
            <person name="Pangilinan J."/>
            <person name="Lipzen A."/>
            <person name="Lesage-Meessen L."/>
            <person name="Navarro D."/>
            <person name="Riley R."/>
            <person name="Grigoriev I.V."/>
            <person name="Zhou S."/>
            <person name="Raouche S."/>
            <person name="Rosso M.N."/>
        </authorList>
    </citation>
    <scope>NUCLEOTIDE SEQUENCE [LARGE SCALE GENOMIC DNA]</scope>
    <source>
        <strain evidence="2 3">BRFM 1820</strain>
    </source>
</reference>
<dbReference type="Proteomes" id="UP000256964">
    <property type="component" value="Unassembled WGS sequence"/>
</dbReference>
<dbReference type="AlphaFoldDB" id="A0A371DIP6"/>
<protein>
    <submittedName>
        <fullName evidence="2">Uncharacterized protein</fullName>
    </submittedName>
</protein>
<organism evidence="2 3">
    <name type="scientific">Lentinus brumalis</name>
    <dbReference type="NCBI Taxonomy" id="2498619"/>
    <lineage>
        <taxon>Eukaryota</taxon>
        <taxon>Fungi</taxon>
        <taxon>Dikarya</taxon>
        <taxon>Basidiomycota</taxon>
        <taxon>Agaricomycotina</taxon>
        <taxon>Agaricomycetes</taxon>
        <taxon>Polyporales</taxon>
        <taxon>Polyporaceae</taxon>
        <taxon>Lentinus</taxon>
    </lineage>
</organism>
<name>A0A371DIP6_9APHY</name>
<keyword evidence="3" id="KW-1185">Reference proteome</keyword>
<sequence length="223" mass="25847">AFLDVADRRFGPITTIRRDGKIVKKIPWSAFRLDDDDWERVKLCTELLDDATRYLHAFFKDGVPTLHRSIPALEALLTRWEKRRADPKYALFHPALDKGLEKLRKYYLNLDNTDAYILAQFTQPYYRLDYIEQKWGGEQEQRAEIAAGDPDAVNWTAYARTVVENAMKAYWPKRLTLNSANQTANAGAGSSARTQDDDDDDFDRARRRRLAATNEDNGWQDEL</sequence>
<evidence type="ECO:0000313" key="3">
    <source>
        <dbReference type="Proteomes" id="UP000256964"/>
    </source>
</evidence>
<gene>
    <name evidence="2" type="ORF">OH76DRAFT_1316067</name>
</gene>
<dbReference type="EMBL" id="KZ857390">
    <property type="protein sequence ID" value="RDX52411.1"/>
    <property type="molecule type" value="Genomic_DNA"/>
</dbReference>
<proteinExistence type="predicted"/>